<feature type="transmembrane region" description="Helical" evidence="1">
    <location>
        <begin position="162"/>
        <end position="183"/>
    </location>
</feature>
<dbReference type="InterPro" id="IPR007404">
    <property type="entry name" value="YdjM-like"/>
</dbReference>
<feature type="transmembrane region" description="Helical" evidence="1">
    <location>
        <begin position="62"/>
        <end position="79"/>
    </location>
</feature>
<comment type="caution">
    <text evidence="2">The sequence shown here is derived from an EMBL/GenBank/DDBJ whole genome shotgun (WGS) entry which is preliminary data.</text>
</comment>
<keyword evidence="1" id="KW-0812">Transmembrane</keyword>
<dbReference type="PANTHER" id="PTHR40031">
    <property type="entry name" value="HYPOTHETICAL MEMBRANE SPANNING PROTEIN"/>
    <property type="match status" value="1"/>
</dbReference>
<evidence type="ECO:0000256" key="1">
    <source>
        <dbReference type="SAM" id="Phobius"/>
    </source>
</evidence>
<evidence type="ECO:0000313" key="2">
    <source>
        <dbReference type="EMBL" id="GGA67739.1"/>
    </source>
</evidence>
<gene>
    <name evidence="2" type="ORF">GCM10011521_02340</name>
</gene>
<reference evidence="3" key="1">
    <citation type="journal article" date="2019" name="Int. J. Syst. Evol. Microbiol.">
        <title>The Global Catalogue of Microorganisms (GCM) 10K type strain sequencing project: providing services to taxonomists for standard genome sequencing and annotation.</title>
        <authorList>
            <consortium name="The Broad Institute Genomics Platform"/>
            <consortium name="The Broad Institute Genome Sequencing Center for Infectious Disease"/>
            <person name="Wu L."/>
            <person name="Ma J."/>
        </authorList>
    </citation>
    <scope>NUCLEOTIDE SEQUENCE [LARGE SCALE GENOMIC DNA]</scope>
    <source>
        <strain evidence="3">CGMCC 1.15905</strain>
    </source>
</reference>
<dbReference type="Proteomes" id="UP000623419">
    <property type="component" value="Unassembled WGS sequence"/>
</dbReference>
<protein>
    <submittedName>
        <fullName evidence="2">Membrane protein</fullName>
    </submittedName>
</protein>
<keyword evidence="1" id="KW-1133">Transmembrane helix</keyword>
<accession>A0ABQ1HBE5</accession>
<keyword evidence="1" id="KW-0472">Membrane</keyword>
<proteinExistence type="predicted"/>
<feature type="transmembrane region" description="Helical" evidence="1">
    <location>
        <begin position="127"/>
        <end position="150"/>
    </location>
</feature>
<sequence>MDSLTQIVLGAAIAGAIAPARHRRAALAAGAALGTLPDLDSLPMWFMGLDPVTNMTWHRGPSHSLLVLLPLAALLWSLFKRTGGRVAEAPTRWFWAITLALVTHPLLDAFTVYGTQLWWPLPPSPAMWASLFIIDPLYTLPLLLGCLVALVRGWRPSAQKALVAGLALSSVYLGWSLAAKAMVDRAAERTLAAQGLQDAPRFSVPMPFNTLLWRVVVMTPDGFLEGERSLVADDGPMLFRAYASDTQALAETKSLPVVRRLLWFNHGFMKAEVRDQRLVLSDLRMGAEPDYSFRFVVAERDGGGWRAYGPEQAQWPWEARRRLSAMWERIWTRPPGELQAIAAGTRVVPVQAAAANSGDTPATSASK</sequence>
<organism evidence="2 3">
    <name type="scientific">Arenimonas soli</name>
    <dbReference type="NCBI Taxonomy" id="2269504"/>
    <lineage>
        <taxon>Bacteria</taxon>
        <taxon>Pseudomonadati</taxon>
        <taxon>Pseudomonadota</taxon>
        <taxon>Gammaproteobacteria</taxon>
        <taxon>Lysobacterales</taxon>
        <taxon>Lysobacteraceae</taxon>
        <taxon>Arenimonas</taxon>
    </lineage>
</organism>
<dbReference type="Pfam" id="PF04307">
    <property type="entry name" value="YdjM"/>
    <property type="match status" value="1"/>
</dbReference>
<name>A0ABQ1HBE5_9GAMM</name>
<dbReference type="InterPro" id="IPR053170">
    <property type="entry name" value="Transcription_regulator"/>
</dbReference>
<evidence type="ECO:0000313" key="3">
    <source>
        <dbReference type="Proteomes" id="UP000623419"/>
    </source>
</evidence>
<feature type="transmembrane region" description="Helical" evidence="1">
    <location>
        <begin position="91"/>
        <end position="107"/>
    </location>
</feature>
<dbReference type="PANTHER" id="PTHR40031:SF1">
    <property type="entry name" value="MEMBRANE-BOUND METAL-DEPENDENT HYDROLASE"/>
    <property type="match status" value="1"/>
</dbReference>
<dbReference type="RefSeq" id="WP_188660232.1">
    <property type="nucleotide sequence ID" value="NZ_BMKC01000001.1"/>
</dbReference>
<keyword evidence="3" id="KW-1185">Reference proteome</keyword>
<dbReference type="EMBL" id="BMKC01000001">
    <property type="protein sequence ID" value="GGA67739.1"/>
    <property type="molecule type" value="Genomic_DNA"/>
</dbReference>